<evidence type="ECO:0000256" key="1">
    <source>
        <dbReference type="SAM" id="MobiDB-lite"/>
    </source>
</evidence>
<keyword evidence="2" id="KW-0472">Membrane</keyword>
<keyword evidence="2" id="KW-1133">Transmembrane helix</keyword>
<keyword evidence="2" id="KW-0812">Transmembrane</keyword>
<dbReference type="Proteomes" id="UP000594263">
    <property type="component" value="Unplaced"/>
</dbReference>
<name>A0A7N0U9G3_KALFE</name>
<dbReference type="OMA" id="YKHHAVS"/>
<dbReference type="Pfam" id="PF03168">
    <property type="entry name" value="LEA_2"/>
    <property type="match status" value="1"/>
</dbReference>
<feature type="transmembrane region" description="Helical" evidence="2">
    <location>
        <begin position="39"/>
        <end position="62"/>
    </location>
</feature>
<feature type="domain" description="Late embryogenesis abundant protein LEA-2 subgroup" evidence="3">
    <location>
        <begin position="100"/>
        <end position="193"/>
    </location>
</feature>
<keyword evidence="5" id="KW-1185">Reference proteome</keyword>
<feature type="region of interest" description="Disordered" evidence="1">
    <location>
        <begin position="1"/>
        <end position="31"/>
    </location>
</feature>
<organism evidence="4 5">
    <name type="scientific">Kalanchoe fedtschenkoi</name>
    <name type="common">Lavender scallops</name>
    <name type="synonym">South American air plant</name>
    <dbReference type="NCBI Taxonomy" id="63787"/>
    <lineage>
        <taxon>Eukaryota</taxon>
        <taxon>Viridiplantae</taxon>
        <taxon>Streptophyta</taxon>
        <taxon>Embryophyta</taxon>
        <taxon>Tracheophyta</taxon>
        <taxon>Spermatophyta</taxon>
        <taxon>Magnoliopsida</taxon>
        <taxon>eudicotyledons</taxon>
        <taxon>Gunneridae</taxon>
        <taxon>Pentapetalae</taxon>
        <taxon>Saxifragales</taxon>
        <taxon>Crassulaceae</taxon>
        <taxon>Kalanchoe</taxon>
    </lineage>
</organism>
<protein>
    <recommendedName>
        <fullName evidence="3">Late embryogenesis abundant protein LEA-2 subgroup domain-containing protein</fullName>
    </recommendedName>
</protein>
<dbReference type="EnsemblPlants" id="Kaladp0058s0343.1.v1.1">
    <property type="protein sequence ID" value="Kaladp0058s0343.1.v1.1.CDS.1"/>
    <property type="gene ID" value="Kaladp0058s0343.v1.1"/>
</dbReference>
<evidence type="ECO:0000313" key="4">
    <source>
        <dbReference type="EnsemblPlants" id="Kaladp0058s0343.1.v1.1.CDS.1"/>
    </source>
</evidence>
<dbReference type="AlphaFoldDB" id="A0A7N0U9G3"/>
<dbReference type="InterPro" id="IPR004864">
    <property type="entry name" value="LEA_2"/>
</dbReference>
<proteinExistence type="predicted"/>
<dbReference type="PANTHER" id="PTHR31852">
    <property type="entry name" value="LATE EMBRYOGENESIS ABUNDANT (LEA) HYDROXYPROLINE-RICH GLYCOPROTEIN FAMILY"/>
    <property type="match status" value="1"/>
</dbReference>
<evidence type="ECO:0000256" key="2">
    <source>
        <dbReference type="SAM" id="Phobius"/>
    </source>
</evidence>
<dbReference type="SUPFAM" id="SSF117070">
    <property type="entry name" value="LEA14-like"/>
    <property type="match status" value="1"/>
</dbReference>
<evidence type="ECO:0000259" key="3">
    <source>
        <dbReference type="Pfam" id="PF03168"/>
    </source>
</evidence>
<reference evidence="4" key="1">
    <citation type="submission" date="2021-01" db="UniProtKB">
        <authorList>
            <consortium name="EnsemblPlants"/>
        </authorList>
    </citation>
    <scope>IDENTIFICATION</scope>
</reference>
<accession>A0A7N0U9G3</accession>
<evidence type="ECO:0000313" key="5">
    <source>
        <dbReference type="Proteomes" id="UP000594263"/>
    </source>
</evidence>
<dbReference type="Gene3D" id="2.60.40.1820">
    <property type="match status" value="1"/>
</dbReference>
<dbReference type="InterPro" id="IPR055301">
    <property type="entry name" value="Lea14-like_2"/>
</dbReference>
<sequence length="219" mass="23562">MEVESGAAAASKDTNRLLRENNATPSSSTSPASARRKKICLITVGVVLAIILIVVILSLTVLKAKDPKITPNSIALDRLSSALDLPRLRVDLNVTIRIDLNLKNPNVVGMKYKNTTALIYYRDELVGEVPIPQGKIGAHDTKRMNVTLLVLADRLVSNPNTYNDVVVARSIGFTTVTRISGKVKILNMFSISVSATSTCVTVIDIANQAVSSSACKTKM</sequence>
<dbReference type="Gramene" id="Kaladp0058s0343.1.v1.1">
    <property type="protein sequence ID" value="Kaladp0058s0343.1.v1.1.CDS.1"/>
    <property type="gene ID" value="Kaladp0058s0343.v1.1"/>
</dbReference>